<evidence type="ECO:0000256" key="1">
    <source>
        <dbReference type="ARBA" id="ARBA00022737"/>
    </source>
</evidence>
<comment type="caution">
    <text evidence="3">The sequence shown here is derived from an EMBL/GenBank/DDBJ whole genome shotgun (WGS) entry which is preliminary data.</text>
</comment>
<dbReference type="InterPro" id="IPR002048">
    <property type="entry name" value="EF_hand_dom"/>
</dbReference>
<dbReference type="AlphaFoldDB" id="A0A0V0QRW7"/>
<dbReference type="EMBL" id="LDAU01000110">
    <property type="protein sequence ID" value="KRX04956.1"/>
    <property type="molecule type" value="Genomic_DNA"/>
</dbReference>
<sequence length="209" mass="24530">MPKSQPDLSTKNLTVQSGVNRKKSQNLILDPQKILNGSLAYEDLVEPKQKMEYLCQIYQEVIQKSNISEQDLWDYKQAFDFFDQKQEGFLEKQDLTNLFNEMGFTGNQNIEILLKELNLDTENQQIDFTDFLEIMTSKFTQNDNKEDLERDLKIISEELGDNVDDQLLLEMIRTASGGQQSVKQDQFIELFQESLDKYNNQDNQQYSYH</sequence>
<proteinExistence type="predicted"/>
<evidence type="ECO:0000313" key="4">
    <source>
        <dbReference type="Proteomes" id="UP000054937"/>
    </source>
</evidence>
<dbReference type="PROSITE" id="PS50222">
    <property type="entry name" value="EF_HAND_2"/>
    <property type="match status" value="1"/>
</dbReference>
<reference evidence="3 4" key="1">
    <citation type="journal article" date="2015" name="Sci. Rep.">
        <title>Genome of the facultative scuticociliatosis pathogen Pseudocohnilembus persalinus provides insight into its virulence through horizontal gene transfer.</title>
        <authorList>
            <person name="Xiong J."/>
            <person name="Wang G."/>
            <person name="Cheng J."/>
            <person name="Tian M."/>
            <person name="Pan X."/>
            <person name="Warren A."/>
            <person name="Jiang C."/>
            <person name="Yuan D."/>
            <person name="Miao W."/>
        </authorList>
    </citation>
    <scope>NUCLEOTIDE SEQUENCE [LARGE SCALE GENOMIC DNA]</scope>
    <source>
        <strain evidence="3">36N120E</strain>
    </source>
</reference>
<protein>
    <recommendedName>
        <fullName evidence="2">EF-hand domain-containing protein</fullName>
    </recommendedName>
</protein>
<dbReference type="InParanoid" id="A0A0V0QRW7"/>
<dbReference type="SUPFAM" id="SSF47473">
    <property type="entry name" value="EF-hand"/>
    <property type="match status" value="1"/>
</dbReference>
<feature type="domain" description="EF-hand" evidence="2">
    <location>
        <begin position="74"/>
        <end position="105"/>
    </location>
</feature>
<evidence type="ECO:0000259" key="2">
    <source>
        <dbReference type="PROSITE" id="PS50222"/>
    </source>
</evidence>
<dbReference type="PANTHER" id="PTHR23049">
    <property type="entry name" value="MYOSIN REGULATORY LIGHT CHAIN 2"/>
    <property type="match status" value="1"/>
</dbReference>
<dbReference type="OrthoDB" id="429467at2759"/>
<dbReference type="GO" id="GO:0005509">
    <property type="term" value="F:calcium ion binding"/>
    <property type="evidence" value="ECO:0007669"/>
    <property type="project" value="InterPro"/>
</dbReference>
<keyword evidence="1" id="KW-0677">Repeat</keyword>
<dbReference type="InterPro" id="IPR011992">
    <property type="entry name" value="EF-hand-dom_pair"/>
</dbReference>
<name>A0A0V0QRW7_PSEPJ</name>
<gene>
    <name evidence="3" type="ORF">PPERSA_06590</name>
</gene>
<dbReference type="InterPro" id="IPR050403">
    <property type="entry name" value="Myosin_RLC"/>
</dbReference>
<keyword evidence="4" id="KW-1185">Reference proteome</keyword>
<organism evidence="3 4">
    <name type="scientific">Pseudocohnilembus persalinus</name>
    <name type="common">Ciliate</name>
    <dbReference type="NCBI Taxonomy" id="266149"/>
    <lineage>
        <taxon>Eukaryota</taxon>
        <taxon>Sar</taxon>
        <taxon>Alveolata</taxon>
        <taxon>Ciliophora</taxon>
        <taxon>Intramacronucleata</taxon>
        <taxon>Oligohymenophorea</taxon>
        <taxon>Scuticociliatia</taxon>
        <taxon>Philasterida</taxon>
        <taxon>Pseudocohnilembidae</taxon>
        <taxon>Pseudocohnilembus</taxon>
    </lineage>
</organism>
<evidence type="ECO:0000313" key="3">
    <source>
        <dbReference type="EMBL" id="KRX04956.1"/>
    </source>
</evidence>
<dbReference type="Proteomes" id="UP000054937">
    <property type="component" value="Unassembled WGS sequence"/>
</dbReference>
<dbReference type="Gene3D" id="1.10.238.10">
    <property type="entry name" value="EF-hand"/>
    <property type="match status" value="1"/>
</dbReference>
<accession>A0A0V0QRW7</accession>